<keyword evidence="1" id="KW-1133">Transmembrane helix</keyword>
<organism evidence="2 3">
    <name type="scientific">Colwellia marinimaniae</name>
    <dbReference type="NCBI Taxonomy" id="1513592"/>
    <lineage>
        <taxon>Bacteria</taxon>
        <taxon>Pseudomonadati</taxon>
        <taxon>Pseudomonadota</taxon>
        <taxon>Gammaproteobacteria</taxon>
        <taxon>Alteromonadales</taxon>
        <taxon>Colwelliaceae</taxon>
        <taxon>Colwellia</taxon>
    </lineage>
</organism>
<keyword evidence="1" id="KW-0812">Transmembrane</keyword>
<reference evidence="2 3" key="1">
    <citation type="submission" date="2017-06" db="EMBL/GenBank/DDBJ databases">
        <title>Whole Genome Sequences of Colwellia marinimaniae MTCD1.</title>
        <authorList>
            <person name="Kusumoto H."/>
            <person name="Inoue M."/>
            <person name="Tanikawa K."/>
            <person name="Maeji H."/>
            <person name="Cameron J.H."/>
            <person name="Bartlett D.H."/>
        </authorList>
    </citation>
    <scope>NUCLEOTIDE SEQUENCE [LARGE SCALE GENOMIC DNA]</scope>
    <source>
        <strain evidence="2 3">MTCD1</strain>
    </source>
</reference>
<evidence type="ECO:0000256" key="1">
    <source>
        <dbReference type="SAM" id="Phobius"/>
    </source>
</evidence>
<gene>
    <name evidence="2" type="ORF">MTCD1_03538</name>
</gene>
<dbReference type="EMBL" id="BDQM01000054">
    <property type="protein sequence ID" value="GAW97889.1"/>
    <property type="molecule type" value="Genomic_DNA"/>
</dbReference>
<sequence length="63" mass="6936">MVIIVFIPGVALFGATFYGLFIYAKYLGASSFEAIVAIFLFVGSCGSIAERVDRKRKVQNKNK</sequence>
<keyword evidence="3" id="KW-1185">Reference proteome</keyword>
<keyword evidence="1" id="KW-0472">Membrane</keyword>
<comment type="caution">
    <text evidence="2">The sequence shown here is derived from an EMBL/GenBank/DDBJ whole genome shotgun (WGS) entry which is preliminary data.</text>
</comment>
<accession>A0ABQ0N007</accession>
<name>A0ABQ0N007_9GAMM</name>
<feature type="transmembrane region" description="Helical" evidence="1">
    <location>
        <begin position="5"/>
        <end position="24"/>
    </location>
</feature>
<protein>
    <submittedName>
        <fullName evidence="2">Uncharacterized protein</fullName>
    </submittedName>
</protein>
<proteinExistence type="predicted"/>
<dbReference type="Proteomes" id="UP000197068">
    <property type="component" value="Unassembled WGS sequence"/>
</dbReference>
<evidence type="ECO:0000313" key="2">
    <source>
        <dbReference type="EMBL" id="GAW97889.1"/>
    </source>
</evidence>
<feature type="transmembrane region" description="Helical" evidence="1">
    <location>
        <begin position="30"/>
        <end position="49"/>
    </location>
</feature>
<evidence type="ECO:0000313" key="3">
    <source>
        <dbReference type="Proteomes" id="UP000197068"/>
    </source>
</evidence>